<evidence type="ECO:0000313" key="14">
    <source>
        <dbReference type="Proteomes" id="UP000199213"/>
    </source>
</evidence>
<feature type="transmembrane region" description="Helical" evidence="11">
    <location>
        <begin position="275"/>
        <end position="295"/>
    </location>
</feature>
<dbReference type="PRINTS" id="PR01036">
    <property type="entry name" value="TCRTETB"/>
</dbReference>
<evidence type="ECO:0000256" key="4">
    <source>
        <dbReference type="ARBA" id="ARBA00022475"/>
    </source>
</evidence>
<dbReference type="EMBL" id="FNFM01000004">
    <property type="protein sequence ID" value="SDK12079.1"/>
    <property type="molecule type" value="Genomic_DNA"/>
</dbReference>
<dbReference type="AlphaFoldDB" id="A0A1G8ZAJ2"/>
<feature type="transmembrane region" description="Helical" evidence="11">
    <location>
        <begin position="233"/>
        <end position="254"/>
    </location>
</feature>
<proteinExistence type="inferred from homology"/>
<sequence length="506" mass="51744">MRATSTGDGQEALPAPPRGAVAAFSGMMVVVFLAGIDSTVVATVLPSILADLGGASLLTWVVTSYLLTTAVSVPLWGKAADLTGKRRLYVLATTVFLVGSVAVAVAPNMPVMLTARALQGIGTGGLMALTPTIVGELFPVEIRGRFHGRQGAILAGANIVGPLVGGVFTATLGWRAAFWINLPLALPALVLVMRHLSSVAPVQRSRRLDLVGATLLAAASAALLLALSQDSALASGSSRIVLLIIAGTAVMAYLPWQNRHSDPILPLRVLRSPTIAGAITLSFLAGATMLTVVTYAPMYAQTVQNQSAAMSGAQLLPLTAAVLVSNLLGGSLITWFGRYRPFILLGTLATTAGSVLLATLDINTPAAVFTAALILMGVGMGLTMQPAVLVLQNAVGKSDLGSATAASTFFRQIGSTLAIGILGGLLTARTGPQLSELAHGMESGAAATAARTEIASAFGDIFLMLTPVMAIGVIVALILPEKPLSSSAPAEQEPKAEPESKTTTSS</sequence>
<organism evidence="13 14">
    <name type="scientific">Actinopolyspora mzabensis</name>
    <dbReference type="NCBI Taxonomy" id="995066"/>
    <lineage>
        <taxon>Bacteria</taxon>
        <taxon>Bacillati</taxon>
        <taxon>Actinomycetota</taxon>
        <taxon>Actinomycetes</taxon>
        <taxon>Actinopolysporales</taxon>
        <taxon>Actinopolysporaceae</taxon>
        <taxon>Actinopolyspora</taxon>
    </lineage>
</organism>
<dbReference type="Pfam" id="PF07690">
    <property type="entry name" value="MFS_1"/>
    <property type="match status" value="1"/>
</dbReference>
<dbReference type="InterPro" id="IPR005829">
    <property type="entry name" value="Sugar_transporter_CS"/>
</dbReference>
<evidence type="ECO:0000313" key="13">
    <source>
        <dbReference type="EMBL" id="SDK12079.1"/>
    </source>
</evidence>
<dbReference type="CDD" id="cd17502">
    <property type="entry name" value="MFS_Azr1_MDR_like"/>
    <property type="match status" value="1"/>
</dbReference>
<name>A0A1G8ZAJ2_ACTMZ</name>
<dbReference type="Gene3D" id="1.20.1250.20">
    <property type="entry name" value="MFS general substrate transporter like domains"/>
    <property type="match status" value="1"/>
</dbReference>
<feature type="transmembrane region" description="Helical" evidence="11">
    <location>
        <begin position="88"/>
        <end position="106"/>
    </location>
</feature>
<keyword evidence="8 11" id="KW-0472">Membrane</keyword>
<dbReference type="InterPro" id="IPR036259">
    <property type="entry name" value="MFS_trans_sf"/>
</dbReference>
<dbReference type="PANTHER" id="PTHR23501:SF191">
    <property type="entry name" value="VACUOLAR BASIC AMINO ACID TRANSPORTER 4"/>
    <property type="match status" value="1"/>
</dbReference>
<feature type="transmembrane region" description="Helical" evidence="11">
    <location>
        <begin position="152"/>
        <end position="170"/>
    </location>
</feature>
<accession>A0A1G8ZAJ2</accession>
<dbReference type="GO" id="GO:0022857">
    <property type="term" value="F:transmembrane transporter activity"/>
    <property type="evidence" value="ECO:0007669"/>
    <property type="project" value="InterPro"/>
</dbReference>
<evidence type="ECO:0000256" key="1">
    <source>
        <dbReference type="ARBA" id="ARBA00004429"/>
    </source>
</evidence>
<keyword evidence="4" id="KW-1003">Cell membrane</keyword>
<evidence type="ECO:0000256" key="3">
    <source>
        <dbReference type="ARBA" id="ARBA00022448"/>
    </source>
</evidence>
<evidence type="ECO:0000256" key="2">
    <source>
        <dbReference type="ARBA" id="ARBA00007520"/>
    </source>
</evidence>
<comment type="subcellular location">
    <subcellularLocation>
        <location evidence="1">Cell inner membrane</location>
        <topology evidence="1">Multi-pass membrane protein</topology>
    </subcellularLocation>
</comment>
<dbReference type="PROSITE" id="PS50850">
    <property type="entry name" value="MFS"/>
    <property type="match status" value="1"/>
</dbReference>
<keyword evidence="14" id="KW-1185">Reference proteome</keyword>
<dbReference type="RefSeq" id="WP_092627497.1">
    <property type="nucleotide sequence ID" value="NZ_FNFM01000004.1"/>
</dbReference>
<evidence type="ECO:0000256" key="11">
    <source>
        <dbReference type="SAM" id="Phobius"/>
    </source>
</evidence>
<feature type="transmembrane region" description="Helical" evidence="11">
    <location>
        <begin position="403"/>
        <end position="426"/>
    </location>
</feature>
<feature type="transmembrane region" description="Helical" evidence="11">
    <location>
        <begin position="118"/>
        <end position="140"/>
    </location>
</feature>
<comment type="similarity">
    <text evidence="2">Belongs to the major facilitator superfamily. TCR/Tet family.</text>
</comment>
<evidence type="ECO:0000256" key="5">
    <source>
        <dbReference type="ARBA" id="ARBA00022519"/>
    </source>
</evidence>
<dbReference type="GO" id="GO:0005886">
    <property type="term" value="C:plasma membrane"/>
    <property type="evidence" value="ECO:0007669"/>
    <property type="project" value="UniProtKB-SubCell"/>
</dbReference>
<evidence type="ECO:0000256" key="10">
    <source>
        <dbReference type="SAM" id="MobiDB-lite"/>
    </source>
</evidence>
<feature type="transmembrane region" description="Helical" evidence="11">
    <location>
        <begin position="342"/>
        <end position="360"/>
    </location>
</feature>
<dbReference type="FunFam" id="1.20.1720.10:FF:000004">
    <property type="entry name" value="EmrB/QacA family drug resistance transporter"/>
    <property type="match status" value="1"/>
</dbReference>
<feature type="transmembrane region" description="Helical" evidence="11">
    <location>
        <begin position="208"/>
        <end position="227"/>
    </location>
</feature>
<evidence type="ECO:0000256" key="9">
    <source>
        <dbReference type="ARBA" id="ARBA00044273"/>
    </source>
</evidence>
<feature type="region of interest" description="Disordered" evidence="10">
    <location>
        <begin position="484"/>
        <end position="506"/>
    </location>
</feature>
<keyword evidence="7 11" id="KW-1133">Transmembrane helix</keyword>
<feature type="transmembrane region" description="Helical" evidence="11">
    <location>
        <begin position="21"/>
        <end position="45"/>
    </location>
</feature>
<dbReference type="Proteomes" id="UP000199213">
    <property type="component" value="Unassembled WGS sequence"/>
</dbReference>
<dbReference type="PANTHER" id="PTHR23501">
    <property type="entry name" value="MAJOR FACILITATOR SUPERFAMILY"/>
    <property type="match status" value="1"/>
</dbReference>
<gene>
    <name evidence="13" type="ORF">SAMN04487820_104336</name>
</gene>
<keyword evidence="3" id="KW-0813">Transport</keyword>
<keyword evidence="5" id="KW-0997">Cell inner membrane</keyword>
<dbReference type="InterPro" id="IPR011701">
    <property type="entry name" value="MFS"/>
</dbReference>
<feature type="transmembrane region" description="Helical" evidence="11">
    <location>
        <begin position="315"/>
        <end position="335"/>
    </location>
</feature>
<evidence type="ECO:0000256" key="7">
    <source>
        <dbReference type="ARBA" id="ARBA00022989"/>
    </source>
</evidence>
<reference evidence="14" key="1">
    <citation type="submission" date="2016-10" db="EMBL/GenBank/DDBJ databases">
        <authorList>
            <person name="Varghese N."/>
            <person name="Submissions S."/>
        </authorList>
    </citation>
    <scope>NUCLEOTIDE SEQUENCE [LARGE SCALE GENOMIC DNA]</scope>
    <source>
        <strain evidence="14">DSM 45460</strain>
    </source>
</reference>
<dbReference type="InterPro" id="IPR020846">
    <property type="entry name" value="MFS_dom"/>
</dbReference>
<dbReference type="SUPFAM" id="SSF103473">
    <property type="entry name" value="MFS general substrate transporter"/>
    <property type="match status" value="1"/>
</dbReference>
<evidence type="ECO:0000256" key="6">
    <source>
        <dbReference type="ARBA" id="ARBA00022692"/>
    </source>
</evidence>
<keyword evidence="6 11" id="KW-0812">Transmembrane</keyword>
<feature type="transmembrane region" description="Helical" evidence="11">
    <location>
        <begin position="461"/>
        <end position="479"/>
    </location>
</feature>
<feature type="transmembrane region" description="Helical" evidence="11">
    <location>
        <begin position="366"/>
        <end position="391"/>
    </location>
</feature>
<feature type="domain" description="Major facilitator superfamily (MFS) profile" evidence="12">
    <location>
        <begin position="23"/>
        <end position="484"/>
    </location>
</feature>
<dbReference type="OrthoDB" id="7375466at2"/>
<protein>
    <recommendedName>
        <fullName evidence="9">MFS-type drug efflux transporter P55</fullName>
    </recommendedName>
</protein>
<dbReference type="Gene3D" id="1.20.1720.10">
    <property type="entry name" value="Multidrug resistance protein D"/>
    <property type="match status" value="1"/>
</dbReference>
<evidence type="ECO:0000256" key="8">
    <source>
        <dbReference type="ARBA" id="ARBA00023136"/>
    </source>
</evidence>
<evidence type="ECO:0000259" key="12">
    <source>
        <dbReference type="PROSITE" id="PS50850"/>
    </source>
</evidence>
<dbReference type="PROSITE" id="PS00217">
    <property type="entry name" value="SUGAR_TRANSPORT_2"/>
    <property type="match status" value="1"/>
</dbReference>
<feature type="transmembrane region" description="Helical" evidence="11">
    <location>
        <begin position="57"/>
        <end position="76"/>
    </location>
</feature>